<evidence type="ECO:0000256" key="9">
    <source>
        <dbReference type="SAM" id="Coils"/>
    </source>
</evidence>
<dbReference type="InterPro" id="IPR020846">
    <property type="entry name" value="MFS_dom"/>
</dbReference>
<dbReference type="AlphaFoldDB" id="A0AAD5SBZ6"/>
<evidence type="ECO:0000256" key="5">
    <source>
        <dbReference type="ARBA" id="ARBA00022989"/>
    </source>
</evidence>
<dbReference type="Proteomes" id="UP001212841">
    <property type="component" value="Unassembled WGS sequence"/>
</dbReference>
<feature type="transmembrane region" description="Helical" evidence="11">
    <location>
        <begin position="72"/>
        <end position="89"/>
    </location>
</feature>
<feature type="transmembrane region" description="Helical" evidence="11">
    <location>
        <begin position="422"/>
        <end position="448"/>
    </location>
</feature>
<dbReference type="EMBL" id="JADGJD010000355">
    <property type="protein sequence ID" value="KAJ3051818.1"/>
    <property type="molecule type" value="Genomic_DNA"/>
</dbReference>
<keyword evidence="9" id="KW-0175">Coiled coil</keyword>
<feature type="region of interest" description="Disordered" evidence="10">
    <location>
        <begin position="1"/>
        <end position="23"/>
    </location>
</feature>
<evidence type="ECO:0000256" key="11">
    <source>
        <dbReference type="SAM" id="Phobius"/>
    </source>
</evidence>
<comment type="similarity">
    <text evidence="2 8">Belongs to the major facilitator superfamily. Sugar transporter (TC 2.A.1.1) family.</text>
</comment>
<feature type="transmembrane region" description="Helical" evidence="11">
    <location>
        <begin position="158"/>
        <end position="177"/>
    </location>
</feature>
<evidence type="ECO:0000313" key="13">
    <source>
        <dbReference type="EMBL" id="KAJ3051818.1"/>
    </source>
</evidence>
<comment type="caution">
    <text evidence="13">The sequence shown here is derived from an EMBL/GenBank/DDBJ whole genome shotgun (WGS) entry which is preliminary data.</text>
</comment>
<protein>
    <recommendedName>
        <fullName evidence="12">Major facilitator superfamily (MFS) profile domain-containing protein</fullName>
    </recommendedName>
</protein>
<feature type="domain" description="Major facilitator superfamily (MFS) profile" evidence="12">
    <location>
        <begin position="35"/>
        <end position="476"/>
    </location>
</feature>
<feature type="coiled-coil region" evidence="9">
    <location>
        <begin position="217"/>
        <end position="256"/>
    </location>
</feature>
<sequence length="495" mass="52891">MVTTRFTPLLDQTDTDEPLNDHPEPHNPSTHLVFLSFFAALGGFLSGYDTGIISGATLFITTTFALTPLKTSLIVSGVILGAILGSLLSTRLTDTLGRKKAIFLGSIIFILGAFIMALSPTWEVLLFGRIVAGAAIGLSAAVPIYIAELSPPAFRGRLVNITPFCITLGQLVSYLTAYSLSSRGDWRTMLGLAAVPALIQCVGVSAMPESPRYLVQIGRMREAMDVLKRVREGVEEEEIEAEVEAIRRSVGEVKREQLGIKEMWDVKEYRKGLIVAAGLHILQQFSGINTIMYYSATILRLAGFTTKSSAILFSTFIALSNCIGTLSATWIVDSLGRRKLLLWSMVPVFFMLICLSGAFRIAGVGGDIGGDDGDGGDGVGTGTSWIALGSLVVYVFAYAIGLGCVPWLVMSEIFPLEIRGKGAGFAIAANWISNLLISLTFLTVISLLTPSGAFVIYAVCVIAGWAFVHGYVPETKGKALEDTDVDGGGLALSGH</sequence>
<feature type="transmembrane region" description="Helical" evidence="11">
    <location>
        <begin position="273"/>
        <end position="296"/>
    </location>
</feature>
<evidence type="ECO:0000313" key="14">
    <source>
        <dbReference type="Proteomes" id="UP001212841"/>
    </source>
</evidence>
<dbReference type="NCBIfam" id="TIGR00879">
    <property type="entry name" value="SP"/>
    <property type="match status" value="1"/>
</dbReference>
<evidence type="ECO:0000259" key="12">
    <source>
        <dbReference type="PROSITE" id="PS50850"/>
    </source>
</evidence>
<keyword evidence="4 11" id="KW-0812">Transmembrane</keyword>
<keyword evidence="14" id="KW-1185">Reference proteome</keyword>
<dbReference type="SUPFAM" id="SSF103473">
    <property type="entry name" value="MFS general substrate transporter"/>
    <property type="match status" value="1"/>
</dbReference>
<feature type="transmembrane region" description="Helical" evidence="11">
    <location>
        <begin position="124"/>
        <end position="146"/>
    </location>
</feature>
<gene>
    <name evidence="13" type="ORF">HK097_007164</name>
</gene>
<feature type="transmembrane region" description="Helical" evidence="11">
    <location>
        <begin position="454"/>
        <end position="472"/>
    </location>
</feature>
<dbReference type="InterPro" id="IPR005828">
    <property type="entry name" value="MFS_sugar_transport-like"/>
</dbReference>
<evidence type="ECO:0000256" key="2">
    <source>
        <dbReference type="ARBA" id="ARBA00010992"/>
    </source>
</evidence>
<feature type="transmembrane region" description="Helical" evidence="11">
    <location>
        <begin position="340"/>
        <end position="365"/>
    </location>
</feature>
<evidence type="ECO:0000256" key="8">
    <source>
        <dbReference type="RuleBase" id="RU003346"/>
    </source>
</evidence>
<feature type="transmembrane region" description="Helical" evidence="11">
    <location>
        <begin position="308"/>
        <end position="328"/>
    </location>
</feature>
<proteinExistence type="inferred from homology"/>
<keyword evidence="6 11" id="KW-0472">Membrane</keyword>
<dbReference type="GO" id="GO:0022857">
    <property type="term" value="F:transmembrane transporter activity"/>
    <property type="evidence" value="ECO:0007669"/>
    <property type="project" value="InterPro"/>
</dbReference>
<evidence type="ECO:0000256" key="6">
    <source>
        <dbReference type="ARBA" id="ARBA00023136"/>
    </source>
</evidence>
<dbReference type="Gene3D" id="1.20.1250.20">
    <property type="entry name" value="MFS general substrate transporter like domains"/>
    <property type="match status" value="1"/>
</dbReference>
<name>A0AAD5SBZ6_9FUNG</name>
<feature type="compositionally biased region" description="Polar residues" evidence="10">
    <location>
        <begin position="1"/>
        <end position="12"/>
    </location>
</feature>
<dbReference type="GO" id="GO:0016020">
    <property type="term" value="C:membrane"/>
    <property type="evidence" value="ECO:0007669"/>
    <property type="project" value="UniProtKB-SubCell"/>
</dbReference>
<organism evidence="13 14">
    <name type="scientific">Rhizophlyctis rosea</name>
    <dbReference type="NCBI Taxonomy" id="64517"/>
    <lineage>
        <taxon>Eukaryota</taxon>
        <taxon>Fungi</taxon>
        <taxon>Fungi incertae sedis</taxon>
        <taxon>Chytridiomycota</taxon>
        <taxon>Chytridiomycota incertae sedis</taxon>
        <taxon>Chytridiomycetes</taxon>
        <taxon>Rhizophlyctidales</taxon>
        <taxon>Rhizophlyctidaceae</taxon>
        <taxon>Rhizophlyctis</taxon>
    </lineage>
</organism>
<dbReference type="GO" id="GO:0015791">
    <property type="term" value="P:polyol transmembrane transport"/>
    <property type="evidence" value="ECO:0007669"/>
    <property type="project" value="UniProtKB-ARBA"/>
</dbReference>
<dbReference type="GO" id="GO:0015798">
    <property type="term" value="P:myo-inositol transport"/>
    <property type="evidence" value="ECO:0007669"/>
    <property type="project" value="UniProtKB-ARBA"/>
</dbReference>
<evidence type="ECO:0000256" key="1">
    <source>
        <dbReference type="ARBA" id="ARBA00004141"/>
    </source>
</evidence>
<accession>A0AAD5SBZ6</accession>
<dbReference type="InterPro" id="IPR050814">
    <property type="entry name" value="Myo-inositol_Transporter"/>
</dbReference>
<dbReference type="PROSITE" id="PS50850">
    <property type="entry name" value="MFS"/>
    <property type="match status" value="1"/>
</dbReference>
<comment type="catalytic activity">
    <reaction evidence="7">
        <text>myo-inositol(out) + H(+)(out) = myo-inositol(in) + H(+)(in)</text>
        <dbReference type="Rhea" id="RHEA:60364"/>
        <dbReference type="ChEBI" id="CHEBI:15378"/>
        <dbReference type="ChEBI" id="CHEBI:17268"/>
    </reaction>
</comment>
<dbReference type="PRINTS" id="PR00171">
    <property type="entry name" value="SUGRTRNSPORT"/>
</dbReference>
<keyword evidence="3 8" id="KW-0813">Transport</keyword>
<reference evidence="13" key="1">
    <citation type="submission" date="2020-05" db="EMBL/GenBank/DDBJ databases">
        <title>Phylogenomic resolution of chytrid fungi.</title>
        <authorList>
            <person name="Stajich J.E."/>
            <person name="Amses K."/>
            <person name="Simmons R."/>
            <person name="Seto K."/>
            <person name="Myers J."/>
            <person name="Bonds A."/>
            <person name="Quandt C.A."/>
            <person name="Barry K."/>
            <person name="Liu P."/>
            <person name="Grigoriev I."/>
            <person name="Longcore J.E."/>
            <person name="James T.Y."/>
        </authorList>
    </citation>
    <scope>NUCLEOTIDE SEQUENCE</scope>
    <source>
        <strain evidence="13">JEL0318</strain>
    </source>
</reference>
<evidence type="ECO:0000256" key="3">
    <source>
        <dbReference type="ARBA" id="ARBA00022448"/>
    </source>
</evidence>
<evidence type="ECO:0000256" key="7">
    <source>
        <dbReference type="ARBA" id="ARBA00049119"/>
    </source>
</evidence>
<comment type="subcellular location">
    <subcellularLocation>
        <location evidence="1">Membrane</location>
        <topology evidence="1">Multi-pass membrane protein</topology>
    </subcellularLocation>
</comment>
<evidence type="ECO:0000256" key="4">
    <source>
        <dbReference type="ARBA" id="ARBA00022692"/>
    </source>
</evidence>
<dbReference type="Pfam" id="PF00083">
    <property type="entry name" value="Sugar_tr"/>
    <property type="match status" value="1"/>
</dbReference>
<dbReference type="InterPro" id="IPR036259">
    <property type="entry name" value="MFS_trans_sf"/>
</dbReference>
<dbReference type="FunFam" id="1.20.1250.20:FF:000073">
    <property type="entry name" value="MFS myo-inositol transporter, putative"/>
    <property type="match status" value="1"/>
</dbReference>
<keyword evidence="5 11" id="KW-1133">Transmembrane helix</keyword>
<dbReference type="InterPro" id="IPR003663">
    <property type="entry name" value="Sugar/inositol_transpt"/>
</dbReference>
<feature type="transmembrane region" description="Helical" evidence="11">
    <location>
        <begin position="385"/>
        <end position="410"/>
    </location>
</feature>
<evidence type="ECO:0000256" key="10">
    <source>
        <dbReference type="SAM" id="MobiDB-lite"/>
    </source>
</evidence>
<dbReference type="PANTHER" id="PTHR48020:SF12">
    <property type="entry name" value="PROTON MYO-INOSITOL COTRANSPORTER"/>
    <property type="match status" value="1"/>
</dbReference>
<dbReference type="PANTHER" id="PTHR48020">
    <property type="entry name" value="PROTON MYO-INOSITOL COTRANSPORTER"/>
    <property type="match status" value="1"/>
</dbReference>
<feature type="transmembrane region" description="Helical" evidence="11">
    <location>
        <begin position="32"/>
        <end position="60"/>
    </location>
</feature>
<feature type="transmembrane region" description="Helical" evidence="11">
    <location>
        <begin position="101"/>
        <end position="118"/>
    </location>
</feature>